<evidence type="ECO:0000313" key="2">
    <source>
        <dbReference type="Proteomes" id="UP001596135"/>
    </source>
</evidence>
<proteinExistence type="predicted"/>
<dbReference type="RefSeq" id="WP_379160050.1">
    <property type="nucleotide sequence ID" value="NZ_JBHSRJ010000009.1"/>
</dbReference>
<dbReference type="EMBL" id="JBHSRJ010000009">
    <property type="protein sequence ID" value="MFC6045943.1"/>
    <property type="molecule type" value="Genomic_DNA"/>
</dbReference>
<comment type="caution">
    <text evidence="1">The sequence shown here is derived from an EMBL/GenBank/DDBJ whole genome shotgun (WGS) entry which is preliminary data.</text>
</comment>
<protein>
    <recommendedName>
        <fullName evidence="3">HTH luxR-type domain-containing protein</fullName>
    </recommendedName>
</protein>
<keyword evidence="2" id="KW-1185">Reference proteome</keyword>
<gene>
    <name evidence="1" type="ORF">ACFPYL_22865</name>
</gene>
<reference evidence="2" key="1">
    <citation type="journal article" date="2019" name="Int. J. Syst. Evol. Microbiol.">
        <title>The Global Catalogue of Microorganisms (GCM) 10K type strain sequencing project: providing services to taxonomists for standard genome sequencing and annotation.</title>
        <authorList>
            <consortium name="The Broad Institute Genomics Platform"/>
            <consortium name="The Broad Institute Genome Sequencing Center for Infectious Disease"/>
            <person name="Wu L."/>
            <person name="Ma J."/>
        </authorList>
    </citation>
    <scope>NUCLEOTIDE SEQUENCE [LARGE SCALE GENOMIC DNA]</scope>
    <source>
        <strain evidence="2">CCUG 54522</strain>
    </source>
</reference>
<name>A0ABW1LQD7_9ACTN</name>
<organism evidence="1 2">
    <name type="scientific">Nocardioides hankookensis</name>
    <dbReference type="NCBI Taxonomy" id="443157"/>
    <lineage>
        <taxon>Bacteria</taxon>
        <taxon>Bacillati</taxon>
        <taxon>Actinomycetota</taxon>
        <taxon>Actinomycetes</taxon>
        <taxon>Propionibacteriales</taxon>
        <taxon>Nocardioidaceae</taxon>
        <taxon>Nocardioides</taxon>
    </lineage>
</organism>
<evidence type="ECO:0000313" key="1">
    <source>
        <dbReference type="EMBL" id="MFC6045943.1"/>
    </source>
</evidence>
<dbReference type="Proteomes" id="UP001596135">
    <property type="component" value="Unassembled WGS sequence"/>
</dbReference>
<evidence type="ECO:0008006" key="3">
    <source>
        <dbReference type="Google" id="ProtNLM"/>
    </source>
</evidence>
<sequence length="331" mass="36475">MFSDAGSRVPPSREPQPSALDLLRVGLRSRVDSVAELAALAMRDETEVRQDLELLQEEGFVELRGDRIGYSAPEEVVAEVVRRRAGDLGADMLRRLADLAELVGQLPVLAREWETGAGDAHLFDVEVFHGPEAVVDLWHLRQGRESARRTDVVLPDAARLYVADPAMQRVWHEASRGPGRRARVLASIADGVHPAAQQRIDEELAGGVEIRLMERPPGWFWVTDDTTVALPLVWGEAWPTSVVAVRSRSVAGMASWLFEQLWDRAVPVRAGSAAWDSLLTLMNGGATLEAASRVLGISERTGRRRVAEAMEHYNVSSMLALGVVWGETRRS</sequence>
<accession>A0ABW1LQD7</accession>